<accession>A0A292YNE9</accession>
<dbReference type="SUPFAM" id="SSF46689">
    <property type="entry name" value="Homeodomain-like"/>
    <property type="match status" value="1"/>
</dbReference>
<proteinExistence type="predicted"/>
<dbReference type="EMBL" id="BDUF01000039">
    <property type="protein sequence ID" value="GAX89914.1"/>
    <property type="molecule type" value="Genomic_DNA"/>
</dbReference>
<name>A0A292YNE9_9BACL</name>
<dbReference type="Pfam" id="PF13358">
    <property type="entry name" value="DDE_3"/>
    <property type="match status" value="1"/>
</dbReference>
<dbReference type="AlphaFoldDB" id="A0A292YNE9"/>
<reference evidence="3" key="1">
    <citation type="submission" date="2017-07" db="EMBL/GenBank/DDBJ databases">
        <title>Draft genome sequence of Effusibacillus lacus strain skLN1.</title>
        <authorList>
            <person name="Watanabe M."/>
            <person name="Kojima H."/>
            <person name="Fukui M."/>
        </authorList>
    </citation>
    <scope>NUCLEOTIDE SEQUENCE [LARGE SCALE GENOMIC DNA]</scope>
    <source>
        <strain evidence="3">skLN1</strain>
    </source>
</reference>
<sequence>MGRTREIEVEITEENLSYLRQVSQSRTEQVRRVERANILLLHAKGLGSTTIARELKISVPAVTRCLQKAKEFGIHVALDDFKRSGKPPRLTPEAKTWILSVACQKPKDLGFSYELWTVRFLAEYIRKHAEEQGHPSASHISGGTISKLLKAQQVQPHKVTYYVERRDPDFDAKMVQVLHVYQQVEWKLENNDFVPLCDVMLSYDEKPGIQAIGTKSPDLPPVPGQHPTFSRDYEYVRHGTLSLMAGMDLLTGEVMGSVVDRHRSKEFIDFLKMLDNKYAPGLRIQIILDNHSAHTSKETRAYLETVPNRFEFVFTPKHGSWLNVIESFFSKMTRSFLRHLRVQSKEELKERIEQYLKEINENPVPFRWKYGLESAAR</sequence>
<dbReference type="InterPro" id="IPR036397">
    <property type="entry name" value="RNaseH_sf"/>
</dbReference>
<dbReference type="Proteomes" id="UP000217785">
    <property type="component" value="Unassembled WGS sequence"/>
</dbReference>
<dbReference type="Gene3D" id="3.30.420.10">
    <property type="entry name" value="Ribonuclease H-like superfamily/Ribonuclease H"/>
    <property type="match status" value="1"/>
</dbReference>
<dbReference type="InterPro" id="IPR009057">
    <property type="entry name" value="Homeodomain-like_sf"/>
</dbReference>
<evidence type="ECO:0000259" key="1">
    <source>
        <dbReference type="Pfam" id="PF13358"/>
    </source>
</evidence>
<organism evidence="2 3">
    <name type="scientific">Effusibacillus lacus</name>
    <dbReference type="NCBI Taxonomy" id="1348429"/>
    <lineage>
        <taxon>Bacteria</taxon>
        <taxon>Bacillati</taxon>
        <taxon>Bacillota</taxon>
        <taxon>Bacilli</taxon>
        <taxon>Bacillales</taxon>
        <taxon>Alicyclobacillaceae</taxon>
        <taxon>Effusibacillus</taxon>
    </lineage>
</organism>
<feature type="domain" description="Tc1-like transposase DDE" evidence="1">
    <location>
        <begin position="223"/>
        <end position="349"/>
    </location>
</feature>
<dbReference type="InterPro" id="IPR047655">
    <property type="entry name" value="Transpos_IS630-like"/>
</dbReference>
<dbReference type="InterPro" id="IPR012337">
    <property type="entry name" value="RNaseH-like_sf"/>
</dbReference>
<comment type="caution">
    <text evidence="2">The sequence shown here is derived from an EMBL/GenBank/DDBJ whole genome shotgun (WGS) entry which is preliminary data.</text>
</comment>
<protein>
    <submittedName>
        <fullName evidence="2">IS630 family transposase</fullName>
    </submittedName>
</protein>
<dbReference type="InterPro" id="IPR038717">
    <property type="entry name" value="Tc1-like_DDE_dom"/>
</dbReference>
<dbReference type="RefSeq" id="WP_096181621.1">
    <property type="nucleotide sequence ID" value="NZ_BDUF01000039.1"/>
</dbReference>
<dbReference type="NCBIfam" id="NF033545">
    <property type="entry name" value="transpos_IS630"/>
    <property type="match status" value="1"/>
</dbReference>
<dbReference type="Gene3D" id="1.10.10.60">
    <property type="entry name" value="Homeodomain-like"/>
    <property type="match status" value="1"/>
</dbReference>
<dbReference type="SUPFAM" id="SSF53098">
    <property type="entry name" value="Ribonuclease H-like"/>
    <property type="match status" value="1"/>
</dbReference>
<evidence type="ECO:0000313" key="2">
    <source>
        <dbReference type="EMBL" id="GAX89914.1"/>
    </source>
</evidence>
<evidence type="ECO:0000313" key="3">
    <source>
        <dbReference type="Proteomes" id="UP000217785"/>
    </source>
</evidence>
<dbReference type="GO" id="GO:0003676">
    <property type="term" value="F:nucleic acid binding"/>
    <property type="evidence" value="ECO:0007669"/>
    <property type="project" value="InterPro"/>
</dbReference>
<dbReference type="Pfam" id="PF13565">
    <property type="entry name" value="HTH_32"/>
    <property type="match status" value="1"/>
</dbReference>
<keyword evidence="3" id="KW-1185">Reference proteome</keyword>
<gene>
    <name evidence="2" type="ORF">EFBL_1539</name>
</gene>
<dbReference type="OrthoDB" id="2375382at2"/>